<dbReference type="InterPro" id="IPR029510">
    <property type="entry name" value="Ald_DH_CS_GLU"/>
</dbReference>
<keyword evidence="2" id="KW-0560">Oxidoreductase</keyword>
<evidence type="ECO:0000256" key="2">
    <source>
        <dbReference type="ARBA" id="ARBA00023002"/>
    </source>
</evidence>
<dbReference type="GO" id="GO:0005737">
    <property type="term" value="C:cytoplasm"/>
    <property type="evidence" value="ECO:0007669"/>
    <property type="project" value="TreeGrafter"/>
</dbReference>
<dbReference type="GO" id="GO:0004029">
    <property type="term" value="F:aldehyde dehydrogenase (NAD+) activity"/>
    <property type="evidence" value="ECO:0007669"/>
    <property type="project" value="TreeGrafter"/>
</dbReference>
<name>A0A6J7FIG9_9ZZZZ</name>
<dbReference type="PIRSF" id="PIRSF036492">
    <property type="entry name" value="ALDH"/>
    <property type="match status" value="1"/>
</dbReference>
<dbReference type="SUPFAM" id="SSF53720">
    <property type="entry name" value="ALDH-like"/>
    <property type="match status" value="1"/>
</dbReference>
<dbReference type="InterPro" id="IPR016162">
    <property type="entry name" value="Ald_DH_N"/>
</dbReference>
<dbReference type="Gene3D" id="3.40.605.10">
    <property type="entry name" value="Aldehyde Dehydrogenase, Chain A, domain 1"/>
    <property type="match status" value="1"/>
</dbReference>
<proteinExistence type="inferred from homology"/>
<dbReference type="AlphaFoldDB" id="A0A6J7FIG9"/>
<sequence length="467" mass="50933">MTTRMNRLAAQKLVESQRAYFASGVTKTYAWRRQQLGALERLLTERSADIEAALRADLHKHPTESQITEIGFVLAELRLIRRKLKRWMRGTRARVPLALLPASARTVPQPLGVVLVIGPWNYPIQLILAPLVGALAAGNTAVIKPSELAPASSAILAELIPAYLDPQAVAVAEGNADVAGWLLDQKWDHIFYTGGSRVATIVAEKAARHLTPTTLELGGKSPVFVDGTGNMRSVARRIVWAKFINAGQTCVAPDYVLVTPDAQDRLQTALVAAIRELYGDDPQQSADYGRLISTDHFLRLTSMLRLGTVVSGGRKEVGSRYLEPTILADVLPTSSVMTEEIFGPVLPVVSVPDADAAIAFINERDKPLALYVMSARRSVRRSFLQRTSSGALDMNVGVAHMSVPGIPFGGVGASGMGAYHGRRSFYTFSHERAVFSKPLSPDTLRLIYPPYTAKKSRFATTLLRRLS</sequence>
<dbReference type="InterPro" id="IPR016160">
    <property type="entry name" value="Ald_DH_CS_CYS"/>
</dbReference>
<dbReference type="InterPro" id="IPR012394">
    <property type="entry name" value="Aldehyde_DH_NAD(P)"/>
</dbReference>
<comment type="similarity">
    <text evidence="1">Belongs to the aldehyde dehydrogenase family.</text>
</comment>
<protein>
    <submittedName>
        <fullName evidence="5">Unannotated protein</fullName>
    </submittedName>
</protein>
<accession>A0A6J7FIG9</accession>
<gene>
    <name evidence="5" type="ORF">UFOPK3516_00645</name>
</gene>
<dbReference type="PROSITE" id="PS00070">
    <property type="entry name" value="ALDEHYDE_DEHYDR_CYS"/>
    <property type="match status" value="1"/>
</dbReference>
<dbReference type="InterPro" id="IPR015590">
    <property type="entry name" value="Aldehyde_DH_dom"/>
</dbReference>
<dbReference type="FunFam" id="3.40.309.10:FF:000003">
    <property type="entry name" value="Aldehyde dehydrogenase"/>
    <property type="match status" value="1"/>
</dbReference>
<dbReference type="InterPro" id="IPR016161">
    <property type="entry name" value="Ald_DH/histidinol_DH"/>
</dbReference>
<dbReference type="PANTHER" id="PTHR43570">
    <property type="entry name" value="ALDEHYDE DEHYDROGENASE"/>
    <property type="match status" value="1"/>
</dbReference>
<dbReference type="Pfam" id="PF00171">
    <property type="entry name" value="Aldedh"/>
    <property type="match status" value="1"/>
</dbReference>
<evidence type="ECO:0000313" key="5">
    <source>
        <dbReference type="EMBL" id="CAB4895191.1"/>
    </source>
</evidence>
<dbReference type="InterPro" id="IPR016163">
    <property type="entry name" value="Ald_DH_C"/>
</dbReference>
<dbReference type="GO" id="GO:0006081">
    <property type="term" value="P:aldehyde metabolic process"/>
    <property type="evidence" value="ECO:0007669"/>
    <property type="project" value="InterPro"/>
</dbReference>
<dbReference type="PANTHER" id="PTHR43570:SF16">
    <property type="entry name" value="ALDEHYDE DEHYDROGENASE TYPE III, ISOFORM Q"/>
    <property type="match status" value="1"/>
</dbReference>
<dbReference type="EMBL" id="CAFBMB010000035">
    <property type="protein sequence ID" value="CAB4895191.1"/>
    <property type="molecule type" value="Genomic_DNA"/>
</dbReference>
<keyword evidence="3" id="KW-0520">NAD</keyword>
<dbReference type="FunFam" id="3.40.605.10:FF:000004">
    <property type="entry name" value="Aldehyde dehydrogenase"/>
    <property type="match status" value="1"/>
</dbReference>
<organism evidence="5">
    <name type="scientific">freshwater metagenome</name>
    <dbReference type="NCBI Taxonomy" id="449393"/>
    <lineage>
        <taxon>unclassified sequences</taxon>
        <taxon>metagenomes</taxon>
        <taxon>ecological metagenomes</taxon>
    </lineage>
</organism>
<reference evidence="5" key="1">
    <citation type="submission" date="2020-05" db="EMBL/GenBank/DDBJ databases">
        <authorList>
            <person name="Chiriac C."/>
            <person name="Salcher M."/>
            <person name="Ghai R."/>
            <person name="Kavagutti S V."/>
        </authorList>
    </citation>
    <scope>NUCLEOTIDE SEQUENCE</scope>
</reference>
<evidence type="ECO:0000256" key="3">
    <source>
        <dbReference type="ARBA" id="ARBA00023027"/>
    </source>
</evidence>
<feature type="domain" description="Aldehyde dehydrogenase" evidence="4">
    <location>
        <begin position="10"/>
        <end position="432"/>
    </location>
</feature>
<dbReference type="PROSITE" id="PS00687">
    <property type="entry name" value="ALDEHYDE_DEHYDR_GLU"/>
    <property type="match status" value="1"/>
</dbReference>
<evidence type="ECO:0000256" key="1">
    <source>
        <dbReference type="ARBA" id="ARBA00009986"/>
    </source>
</evidence>
<dbReference type="Gene3D" id="3.40.309.10">
    <property type="entry name" value="Aldehyde Dehydrogenase, Chain A, domain 2"/>
    <property type="match status" value="1"/>
</dbReference>
<evidence type="ECO:0000259" key="4">
    <source>
        <dbReference type="Pfam" id="PF00171"/>
    </source>
</evidence>
<dbReference type="CDD" id="cd07087">
    <property type="entry name" value="ALDH_F3-13-14_CALDH-like"/>
    <property type="match status" value="1"/>
</dbReference>